<dbReference type="Gene3D" id="3.20.20.80">
    <property type="entry name" value="Glycosidases"/>
    <property type="match status" value="1"/>
</dbReference>
<dbReference type="AlphaFoldDB" id="A0AAN9GFU5"/>
<evidence type="ECO:0000313" key="11">
    <source>
        <dbReference type="Proteomes" id="UP001374579"/>
    </source>
</evidence>
<dbReference type="FunFam" id="3.20.20.80:FF:000177">
    <property type="entry name" value="MANEAL isoform 4"/>
    <property type="match status" value="1"/>
</dbReference>
<evidence type="ECO:0000256" key="2">
    <source>
        <dbReference type="ARBA" id="ARBA00009559"/>
    </source>
</evidence>
<dbReference type="PANTHER" id="PTHR13572:SF4">
    <property type="entry name" value="RE57134P"/>
    <property type="match status" value="1"/>
</dbReference>
<keyword evidence="7" id="KW-0333">Golgi apparatus</keyword>
<keyword evidence="3 9" id="KW-0812">Transmembrane</keyword>
<keyword evidence="6 9" id="KW-1133">Transmembrane helix</keyword>
<evidence type="ECO:0000256" key="8">
    <source>
        <dbReference type="ARBA" id="ARBA00023136"/>
    </source>
</evidence>
<reference evidence="10 11" key="1">
    <citation type="submission" date="2024-02" db="EMBL/GenBank/DDBJ databases">
        <title>Chromosome-scale genome assembly of the rough periwinkle Littorina saxatilis.</title>
        <authorList>
            <person name="De Jode A."/>
            <person name="Faria R."/>
            <person name="Formenti G."/>
            <person name="Sims Y."/>
            <person name="Smith T.P."/>
            <person name="Tracey A."/>
            <person name="Wood J.M.D."/>
            <person name="Zagrodzka Z.B."/>
            <person name="Johannesson K."/>
            <person name="Butlin R.K."/>
            <person name="Leder E.H."/>
        </authorList>
    </citation>
    <scope>NUCLEOTIDE SEQUENCE [LARGE SCALE GENOMIC DNA]</scope>
    <source>
        <strain evidence="10">Snail1</strain>
        <tissue evidence="10">Muscle</tissue>
    </source>
</reference>
<evidence type="ECO:0000256" key="6">
    <source>
        <dbReference type="ARBA" id="ARBA00022989"/>
    </source>
</evidence>
<dbReference type="Pfam" id="PF16317">
    <property type="entry name" value="Glyco_hydro_99"/>
    <property type="match status" value="1"/>
</dbReference>
<evidence type="ECO:0000256" key="4">
    <source>
        <dbReference type="ARBA" id="ARBA00022801"/>
    </source>
</evidence>
<dbReference type="GO" id="GO:0000139">
    <property type="term" value="C:Golgi membrane"/>
    <property type="evidence" value="ECO:0007669"/>
    <property type="project" value="UniProtKB-SubCell"/>
</dbReference>
<dbReference type="Proteomes" id="UP001374579">
    <property type="component" value="Unassembled WGS sequence"/>
</dbReference>
<dbReference type="EMBL" id="JBAMIC010000004">
    <property type="protein sequence ID" value="KAK7107358.1"/>
    <property type="molecule type" value="Genomic_DNA"/>
</dbReference>
<name>A0AAN9GFU5_9CAEN</name>
<comment type="similarity">
    <text evidence="2">Belongs to the glycosyl hydrolase 99 family.</text>
</comment>
<dbReference type="GO" id="GO:0004559">
    <property type="term" value="F:alpha-mannosidase activity"/>
    <property type="evidence" value="ECO:0007669"/>
    <property type="project" value="TreeGrafter"/>
</dbReference>
<comment type="subcellular location">
    <subcellularLocation>
        <location evidence="1">Golgi apparatus membrane</location>
        <topology evidence="1">Single-pass type II membrane protein</topology>
    </subcellularLocation>
</comment>
<evidence type="ECO:0000256" key="7">
    <source>
        <dbReference type="ARBA" id="ARBA00023034"/>
    </source>
</evidence>
<keyword evidence="8 9" id="KW-0472">Membrane</keyword>
<dbReference type="PANTHER" id="PTHR13572">
    <property type="entry name" value="ENDO-ALPHA-1,2-MANNOSIDASE"/>
    <property type="match status" value="1"/>
</dbReference>
<protein>
    <submittedName>
        <fullName evidence="10">Uncharacterized protein</fullName>
    </submittedName>
</protein>
<gene>
    <name evidence="10" type="ORF">V1264_015298</name>
</gene>
<keyword evidence="5" id="KW-0735">Signal-anchor</keyword>
<accession>A0AAN9GFU5</accession>
<proteinExistence type="inferred from homology"/>
<dbReference type="InterPro" id="IPR017853">
    <property type="entry name" value="GH"/>
</dbReference>
<evidence type="ECO:0000313" key="10">
    <source>
        <dbReference type="EMBL" id="KAK7107358.1"/>
    </source>
</evidence>
<keyword evidence="4" id="KW-0378">Hydrolase</keyword>
<evidence type="ECO:0000256" key="1">
    <source>
        <dbReference type="ARBA" id="ARBA00004323"/>
    </source>
</evidence>
<dbReference type="InterPro" id="IPR026071">
    <property type="entry name" value="Glyco_Hydrolase_99"/>
</dbReference>
<evidence type="ECO:0000256" key="5">
    <source>
        <dbReference type="ARBA" id="ARBA00022968"/>
    </source>
</evidence>
<evidence type="ECO:0000256" key="9">
    <source>
        <dbReference type="SAM" id="Phobius"/>
    </source>
</evidence>
<evidence type="ECO:0000256" key="3">
    <source>
        <dbReference type="ARBA" id="ARBA00022692"/>
    </source>
</evidence>
<dbReference type="SUPFAM" id="SSF51445">
    <property type="entry name" value="(Trans)glycosidases"/>
    <property type="match status" value="1"/>
</dbReference>
<comment type="caution">
    <text evidence="10">The sequence shown here is derived from an EMBL/GenBank/DDBJ whole genome shotgun (WGS) entry which is preliminary data.</text>
</comment>
<organism evidence="10 11">
    <name type="scientific">Littorina saxatilis</name>
    <dbReference type="NCBI Taxonomy" id="31220"/>
    <lineage>
        <taxon>Eukaryota</taxon>
        <taxon>Metazoa</taxon>
        <taxon>Spiralia</taxon>
        <taxon>Lophotrochozoa</taxon>
        <taxon>Mollusca</taxon>
        <taxon>Gastropoda</taxon>
        <taxon>Caenogastropoda</taxon>
        <taxon>Littorinimorpha</taxon>
        <taxon>Littorinoidea</taxon>
        <taxon>Littorinidae</taxon>
        <taxon>Littorina</taxon>
    </lineage>
</organism>
<keyword evidence="11" id="KW-1185">Reference proteome</keyword>
<sequence length="478" mass="54404">MARGFKPMPPSVRRYLMFLFIVCVTSVVSVIIYFLSERDLLHVRKGQNSAKLFEGRASQNLELTNKLQEAAALKTDNRTDDKLTGSKLLAALHPGKNFIDERKQAKADEVVNMQAEEKKAEVESSKDSALNYNVHLFYYPWYGNPETDGRYVHWNHQNLPHWRKEEMRKWPLGVHVPPDDIGANFYPALGPYSSADPDIVDKHMAQVQSSGAGVIVVSWYPPGQADENGKPFDSLIPLILDKADKHGVKVAIHIEPYKNRSGETLKQHVKYVVNTYGKHPGLYRRQVGGRHLPVFYIYDSYQVDSASWAQALKPEGRHSLRGTDYDGIFLGLYLNNEDEHRLLTAGFDGFYTYFAANGFTRGSSWSNWKAIADFARKNQLLFVPSVGPGYVDTRVRPWNALTTRKRLQGQYFRQALQSALDAKVGVVSVTSFNEWHEGTQIEAAVPKTISGFKYEDYAPRNPDFYLHMLKEYVDKFAK</sequence>
<dbReference type="CDD" id="cd11574">
    <property type="entry name" value="GH99"/>
    <property type="match status" value="1"/>
</dbReference>
<feature type="transmembrane region" description="Helical" evidence="9">
    <location>
        <begin position="15"/>
        <end position="35"/>
    </location>
</feature>